<reference evidence="2 3" key="1">
    <citation type="submission" date="2017-04" db="EMBL/GenBank/DDBJ databases">
        <title>Genome Sequence of the Model Brown-Rot Fungus Postia placenta SB12.</title>
        <authorList>
            <consortium name="DOE Joint Genome Institute"/>
            <person name="Gaskell J."/>
            <person name="Kersten P."/>
            <person name="Larrondo L.F."/>
            <person name="Canessa P."/>
            <person name="Martinez D."/>
            <person name="Hibbett D."/>
            <person name="Schmoll M."/>
            <person name="Kubicek C.P."/>
            <person name="Martinez A.T."/>
            <person name="Yadav J."/>
            <person name="Master E."/>
            <person name="Magnuson J.K."/>
            <person name="James T."/>
            <person name="Yaver D."/>
            <person name="Berka R."/>
            <person name="Labutti K."/>
            <person name="Lipzen A."/>
            <person name="Aerts A."/>
            <person name="Barry K."/>
            <person name="Henrissat B."/>
            <person name="Blanchette R."/>
            <person name="Grigoriev I."/>
            <person name="Cullen D."/>
        </authorList>
    </citation>
    <scope>NUCLEOTIDE SEQUENCE [LARGE SCALE GENOMIC DNA]</scope>
    <source>
        <strain evidence="2 3">MAD-698-R-SB12</strain>
    </source>
</reference>
<name>A0A1X6MRZ2_9APHY</name>
<evidence type="ECO:0000313" key="2">
    <source>
        <dbReference type="EMBL" id="OSX59138.1"/>
    </source>
</evidence>
<keyword evidence="3" id="KW-1185">Reference proteome</keyword>
<accession>A0A1X6MRZ2</accession>
<sequence length="383" mass="43466">MMQVLSSLSEPRGHVFSYDASVVASATALATPRASAPDDFASLLLAIEIIKEQESEPEKEDSRKRNREDDESDYGNDHVSKRHRVGDAQLVLWPPYEPYGSPEAESCSEEETDATMSDEEGEDGFEWSGRNEETEDEDICYDVSVGQRAIVTYRDGEECFDEAPLDGEETEDEGHEEAASHMPRNGSLEWPKQDVPSDVEVLKEDIANIPRDGCTNDVKYFEDASSDEEDTEDEGRDHMSREDSTNDDEYSEEVVSFEENPRAEEDDSWLEVFSDSDDSSNDEETYVPKKKEKKREPWLWKVACQDRIETILNEYCSIDEVGDENFARALDIDMDRYLGFPVPQYGENSWLPRLADMPAFALVDPDEHPMEWRGTPARSASGN</sequence>
<feature type="region of interest" description="Disordered" evidence="1">
    <location>
        <begin position="50"/>
        <end position="137"/>
    </location>
</feature>
<feature type="compositionally biased region" description="Acidic residues" evidence="1">
    <location>
        <begin position="224"/>
        <end position="234"/>
    </location>
</feature>
<feature type="compositionally biased region" description="Acidic residues" evidence="1">
    <location>
        <begin position="245"/>
        <end position="256"/>
    </location>
</feature>
<feature type="compositionally biased region" description="Basic and acidic residues" evidence="1">
    <location>
        <begin position="235"/>
        <end position="244"/>
    </location>
</feature>
<dbReference type="EMBL" id="KZ110603">
    <property type="protein sequence ID" value="OSX59138.1"/>
    <property type="molecule type" value="Genomic_DNA"/>
</dbReference>
<evidence type="ECO:0000313" key="3">
    <source>
        <dbReference type="Proteomes" id="UP000194127"/>
    </source>
</evidence>
<dbReference type="OrthoDB" id="10287977at2759"/>
<gene>
    <name evidence="2" type="ORF">POSPLADRAFT_1049268</name>
</gene>
<dbReference type="Proteomes" id="UP000194127">
    <property type="component" value="Unassembled WGS sequence"/>
</dbReference>
<dbReference type="RefSeq" id="XP_024335932.1">
    <property type="nucleotide sequence ID" value="XM_024479700.1"/>
</dbReference>
<feature type="region of interest" description="Disordered" evidence="1">
    <location>
        <begin position="159"/>
        <end position="193"/>
    </location>
</feature>
<evidence type="ECO:0000256" key="1">
    <source>
        <dbReference type="SAM" id="MobiDB-lite"/>
    </source>
</evidence>
<feature type="compositionally biased region" description="Acidic residues" evidence="1">
    <location>
        <begin position="264"/>
        <end position="285"/>
    </location>
</feature>
<feature type="compositionally biased region" description="Basic and acidic residues" evidence="1">
    <location>
        <begin position="50"/>
        <end position="68"/>
    </location>
</feature>
<feature type="compositionally biased region" description="Acidic residues" evidence="1">
    <location>
        <begin position="159"/>
        <end position="175"/>
    </location>
</feature>
<dbReference type="GeneID" id="36324650"/>
<feature type="compositionally biased region" description="Acidic residues" evidence="1">
    <location>
        <begin position="106"/>
        <end position="125"/>
    </location>
</feature>
<feature type="region of interest" description="Disordered" evidence="1">
    <location>
        <begin position="206"/>
        <end position="291"/>
    </location>
</feature>
<protein>
    <submittedName>
        <fullName evidence="2">Uncharacterized protein</fullName>
    </submittedName>
</protein>
<dbReference type="AlphaFoldDB" id="A0A1X6MRZ2"/>
<proteinExistence type="predicted"/>
<organism evidence="2 3">
    <name type="scientific">Postia placenta MAD-698-R-SB12</name>
    <dbReference type="NCBI Taxonomy" id="670580"/>
    <lineage>
        <taxon>Eukaryota</taxon>
        <taxon>Fungi</taxon>
        <taxon>Dikarya</taxon>
        <taxon>Basidiomycota</taxon>
        <taxon>Agaricomycotina</taxon>
        <taxon>Agaricomycetes</taxon>
        <taxon>Polyporales</taxon>
        <taxon>Adustoporiaceae</taxon>
        <taxon>Rhodonia</taxon>
    </lineage>
</organism>